<dbReference type="Proteomes" id="UP000029868">
    <property type="component" value="Unassembled WGS sequence"/>
</dbReference>
<evidence type="ECO:0000256" key="4">
    <source>
        <dbReference type="ARBA" id="ARBA00022723"/>
    </source>
</evidence>
<dbReference type="Gene3D" id="3.40.630.10">
    <property type="entry name" value="Zn peptidases"/>
    <property type="match status" value="1"/>
</dbReference>
<proteinExistence type="inferred from homology"/>
<evidence type="ECO:0000256" key="5">
    <source>
        <dbReference type="ARBA" id="ARBA00022801"/>
    </source>
</evidence>
<feature type="chain" id="PRO_5001949507" evidence="10">
    <location>
        <begin position="25"/>
        <end position="502"/>
    </location>
</feature>
<dbReference type="NCBIfam" id="NF004809">
    <property type="entry name" value="PRK06156.1"/>
    <property type="match status" value="1"/>
</dbReference>
<keyword evidence="8" id="KW-0482">Metalloprotease</keyword>
<dbReference type="RefSeq" id="WP_231561966.1">
    <property type="nucleotide sequence ID" value="NZ_JQEC01000004.1"/>
</dbReference>
<dbReference type="PATRIC" id="fig|28229.3.peg.495"/>
<dbReference type="NCBIfam" id="TIGR01887">
    <property type="entry name" value="dipeptidaselike"/>
    <property type="match status" value="1"/>
</dbReference>
<evidence type="ECO:0000259" key="11">
    <source>
        <dbReference type="Pfam" id="PF07687"/>
    </source>
</evidence>
<keyword evidence="3" id="KW-0645">Protease</keyword>
<dbReference type="PANTHER" id="PTHR43808">
    <property type="entry name" value="ACETYLORNITHINE DEACETYLASE"/>
    <property type="match status" value="1"/>
</dbReference>
<keyword evidence="5" id="KW-0378">Hydrolase</keyword>
<organism evidence="12 13">
    <name type="scientific">Colwellia psychrerythraea</name>
    <name type="common">Vibrio psychroerythus</name>
    <dbReference type="NCBI Taxonomy" id="28229"/>
    <lineage>
        <taxon>Bacteria</taxon>
        <taxon>Pseudomonadati</taxon>
        <taxon>Pseudomonadota</taxon>
        <taxon>Gammaproteobacteria</taxon>
        <taxon>Alteromonadales</taxon>
        <taxon>Colwelliaceae</taxon>
        <taxon>Colwellia</taxon>
    </lineage>
</organism>
<feature type="domain" description="Peptidase M20 dimerisation" evidence="11">
    <location>
        <begin position="288"/>
        <end position="399"/>
    </location>
</feature>
<dbReference type="GO" id="GO:0016805">
    <property type="term" value="F:dipeptidase activity"/>
    <property type="evidence" value="ECO:0007669"/>
    <property type="project" value="UniProtKB-KW"/>
</dbReference>
<dbReference type="SUPFAM" id="SSF55031">
    <property type="entry name" value="Bacterial exopeptidase dimerisation domain"/>
    <property type="match status" value="1"/>
</dbReference>
<keyword evidence="4" id="KW-0479">Metal-binding</keyword>
<dbReference type="InterPro" id="IPR002933">
    <property type="entry name" value="Peptidase_M20"/>
</dbReference>
<dbReference type="PANTHER" id="PTHR43808:SF31">
    <property type="entry name" value="N-ACETYL-L-CITRULLINE DEACETYLASE"/>
    <property type="match status" value="1"/>
</dbReference>
<evidence type="ECO:0000256" key="8">
    <source>
        <dbReference type="ARBA" id="ARBA00023049"/>
    </source>
</evidence>
<keyword evidence="9" id="KW-0170">Cobalt</keyword>
<keyword evidence="6" id="KW-0862">Zinc</keyword>
<dbReference type="SUPFAM" id="SSF53187">
    <property type="entry name" value="Zn-dependent exopeptidases"/>
    <property type="match status" value="1"/>
</dbReference>
<dbReference type="Gene3D" id="3.30.70.360">
    <property type="match status" value="2"/>
</dbReference>
<dbReference type="GO" id="GO:0008237">
    <property type="term" value="F:metallopeptidase activity"/>
    <property type="evidence" value="ECO:0007669"/>
    <property type="project" value="UniProtKB-KW"/>
</dbReference>
<evidence type="ECO:0000256" key="7">
    <source>
        <dbReference type="ARBA" id="ARBA00022997"/>
    </source>
</evidence>
<reference evidence="12 13" key="1">
    <citation type="submission" date="2014-08" db="EMBL/GenBank/DDBJ databases">
        <title>Genomic and Phenotypic Diversity of Colwellia psychrerythraea strains from Disparate Marine Basins.</title>
        <authorList>
            <person name="Techtmann S.M."/>
            <person name="Stelling S.C."/>
            <person name="Utturkar S.M."/>
            <person name="Alshibli N."/>
            <person name="Harris A."/>
            <person name="Brown S.D."/>
            <person name="Hazen T.C."/>
        </authorList>
    </citation>
    <scope>NUCLEOTIDE SEQUENCE [LARGE SCALE GENOMIC DNA]</scope>
    <source>
        <strain evidence="12 13">GAB14E</strain>
    </source>
</reference>
<protein>
    <submittedName>
        <fullName evidence="12">Dipeptidase</fullName>
    </submittedName>
</protein>
<evidence type="ECO:0000256" key="10">
    <source>
        <dbReference type="SAM" id="SignalP"/>
    </source>
</evidence>
<dbReference type="GO" id="GO:0008777">
    <property type="term" value="F:acetylornithine deacetylase activity"/>
    <property type="evidence" value="ECO:0007669"/>
    <property type="project" value="TreeGrafter"/>
</dbReference>
<dbReference type="InterPro" id="IPR050072">
    <property type="entry name" value="Peptidase_M20A"/>
</dbReference>
<feature type="signal peptide" evidence="10">
    <location>
        <begin position="1"/>
        <end position="24"/>
    </location>
</feature>
<sequence>MKKTNYLSYLLTSVALFLPLQTFAGVADIAKKTAQYAEATYQSEMTESLRQLMTFNTIAKTGLASTENPIHQQFKAELAKQAKQLGFDYTDYGYVIVIGLGESDQRVGMITHGDIQPFNANKWAQSPLILDETSEPGKLIGRGTEDDKGPISNALYAMKSIKDLKIKLNKRIELYVYMAEESDWEPLRQHIKQHSLPQVNITLDAEYPVVTAEKGYGTISMTFPKTRYNSNKTYISEFTGGFFGSQIPEDAQVTIENANQGLLTKIKRAAKSHTGMSYNYQWQGKRLSISARGKSAHSSKPEHGVNAITHLADLLSVNHWPNNTSGALVNFLNDHLGTGLYGEKFGDIAYSDDFMGPMSVQPTVLKTTPKGMQLNINIRRPSGKTSQQLKNEISSTLDKWQHENQITLLNVSNEINEPFVQTNAPQIDTLLEVFSFYTGIIDAKPISIGGGTNSRLFPNAVSFGPSMPGTEYTGHSEHEFITKEQFVLNLKMYTAVLIELAK</sequence>
<evidence type="ECO:0000256" key="1">
    <source>
        <dbReference type="ARBA" id="ARBA00001947"/>
    </source>
</evidence>
<dbReference type="GO" id="GO:0008270">
    <property type="term" value="F:zinc ion binding"/>
    <property type="evidence" value="ECO:0007669"/>
    <property type="project" value="InterPro"/>
</dbReference>
<evidence type="ECO:0000313" key="13">
    <source>
        <dbReference type="Proteomes" id="UP000029868"/>
    </source>
</evidence>
<gene>
    <name evidence="12" type="ORF">GAB14E_1337</name>
</gene>
<comment type="similarity">
    <text evidence="2">Belongs to the peptidase M20A family.</text>
</comment>
<keyword evidence="10" id="KW-0732">Signal</keyword>
<comment type="cofactor">
    <cofactor evidence="1">
        <name>Zn(2+)</name>
        <dbReference type="ChEBI" id="CHEBI:29105"/>
    </cofactor>
</comment>
<dbReference type="GO" id="GO:0006508">
    <property type="term" value="P:proteolysis"/>
    <property type="evidence" value="ECO:0007669"/>
    <property type="project" value="UniProtKB-KW"/>
</dbReference>
<dbReference type="EMBL" id="JQEC01000004">
    <property type="protein sequence ID" value="KGJ96869.1"/>
    <property type="molecule type" value="Genomic_DNA"/>
</dbReference>
<dbReference type="Pfam" id="PF01546">
    <property type="entry name" value="Peptidase_M20"/>
    <property type="match status" value="1"/>
</dbReference>
<dbReference type="InterPro" id="IPR010964">
    <property type="entry name" value="M20A_pepV-rel"/>
</dbReference>
<evidence type="ECO:0000313" key="12">
    <source>
        <dbReference type="EMBL" id="KGJ96869.1"/>
    </source>
</evidence>
<dbReference type="AlphaFoldDB" id="A0A099L1M3"/>
<accession>A0A099L1M3</accession>
<dbReference type="Pfam" id="PF07687">
    <property type="entry name" value="M20_dimer"/>
    <property type="match status" value="1"/>
</dbReference>
<comment type="caution">
    <text evidence="12">The sequence shown here is derived from an EMBL/GenBank/DDBJ whole genome shotgun (WGS) entry which is preliminary data.</text>
</comment>
<evidence type="ECO:0000256" key="6">
    <source>
        <dbReference type="ARBA" id="ARBA00022833"/>
    </source>
</evidence>
<evidence type="ECO:0000256" key="9">
    <source>
        <dbReference type="ARBA" id="ARBA00023285"/>
    </source>
</evidence>
<name>A0A099L1M3_COLPS</name>
<keyword evidence="7" id="KW-0224">Dipeptidase</keyword>
<dbReference type="InterPro" id="IPR036264">
    <property type="entry name" value="Bact_exopeptidase_dim_dom"/>
</dbReference>
<evidence type="ECO:0000256" key="2">
    <source>
        <dbReference type="ARBA" id="ARBA00006247"/>
    </source>
</evidence>
<dbReference type="InterPro" id="IPR011650">
    <property type="entry name" value="Peptidase_M20_dimer"/>
</dbReference>
<dbReference type="GO" id="GO:0006526">
    <property type="term" value="P:L-arginine biosynthetic process"/>
    <property type="evidence" value="ECO:0007669"/>
    <property type="project" value="TreeGrafter"/>
</dbReference>
<evidence type="ECO:0000256" key="3">
    <source>
        <dbReference type="ARBA" id="ARBA00022670"/>
    </source>
</evidence>